<protein>
    <submittedName>
        <fullName evidence="1">IS630 family transposase ISMac18</fullName>
    </submittedName>
</protein>
<sequence length="156" mass="17460">MADAKYRFCLTDDEKRTLNQMVSSGKRNARQVLDALILLNCDESESKKQSDEIVGGFLKVGKLRVHRVRKRFFENGMPGVFNQPHGGGRTKRTDGDFEAHLIALSCGEPPAGHSQWSLRLLADKMVELEYVESVSHETVRQVLKKTNSSLGKKSNG</sequence>
<dbReference type="EMBL" id="VSSQ01030273">
    <property type="protein sequence ID" value="MPM80739.1"/>
    <property type="molecule type" value="Genomic_DNA"/>
</dbReference>
<comment type="caution">
    <text evidence="1">The sequence shown here is derived from an EMBL/GenBank/DDBJ whole genome shotgun (WGS) entry which is preliminary data.</text>
</comment>
<dbReference type="Pfam" id="PF13565">
    <property type="entry name" value="HTH_32"/>
    <property type="match status" value="1"/>
</dbReference>
<reference evidence="1" key="1">
    <citation type="submission" date="2019-08" db="EMBL/GenBank/DDBJ databases">
        <authorList>
            <person name="Kucharzyk K."/>
            <person name="Murdoch R.W."/>
            <person name="Higgins S."/>
            <person name="Loffler F."/>
        </authorList>
    </citation>
    <scope>NUCLEOTIDE SEQUENCE</scope>
</reference>
<gene>
    <name evidence="1" type="ORF">SDC9_127789</name>
</gene>
<accession>A0A645CV24</accession>
<dbReference type="InterPro" id="IPR009057">
    <property type="entry name" value="Homeodomain-like_sf"/>
</dbReference>
<evidence type="ECO:0000313" key="1">
    <source>
        <dbReference type="EMBL" id="MPM80739.1"/>
    </source>
</evidence>
<organism evidence="1">
    <name type="scientific">bioreactor metagenome</name>
    <dbReference type="NCBI Taxonomy" id="1076179"/>
    <lineage>
        <taxon>unclassified sequences</taxon>
        <taxon>metagenomes</taxon>
        <taxon>ecological metagenomes</taxon>
    </lineage>
</organism>
<name>A0A645CV24_9ZZZZ</name>
<dbReference type="AlphaFoldDB" id="A0A645CV24"/>
<dbReference type="SUPFAM" id="SSF46689">
    <property type="entry name" value="Homeodomain-like"/>
    <property type="match status" value="1"/>
</dbReference>
<proteinExistence type="predicted"/>